<dbReference type="InterPro" id="IPR037407">
    <property type="entry name" value="MLP_fam"/>
</dbReference>
<organism evidence="2 3">
    <name type="scientific">Micromonospora yangpuensis</name>
    <dbReference type="NCBI Taxonomy" id="683228"/>
    <lineage>
        <taxon>Bacteria</taxon>
        <taxon>Bacillati</taxon>
        <taxon>Actinomycetota</taxon>
        <taxon>Actinomycetes</taxon>
        <taxon>Micromonosporales</taxon>
        <taxon>Micromonosporaceae</taxon>
        <taxon>Micromonospora</taxon>
    </lineage>
</organism>
<feature type="domain" description="MbtH-like" evidence="1">
    <location>
        <begin position="3"/>
        <end position="53"/>
    </location>
</feature>
<reference evidence="2 3" key="1">
    <citation type="submission" date="2016-06" db="EMBL/GenBank/DDBJ databases">
        <authorList>
            <person name="Kjaerup R.B."/>
            <person name="Dalgaard T.S."/>
            <person name="Juul-Madsen H.R."/>
        </authorList>
    </citation>
    <scope>NUCLEOTIDE SEQUENCE [LARGE SCALE GENOMIC DNA]</scope>
    <source>
        <strain evidence="2 3">DSM 45577</strain>
    </source>
</reference>
<dbReference type="AlphaFoldDB" id="A0A1C6UPE0"/>
<dbReference type="OrthoDB" id="7584480at2"/>
<name>A0A1C6UPE0_9ACTN</name>
<dbReference type="Pfam" id="PF03621">
    <property type="entry name" value="MbtH"/>
    <property type="match status" value="1"/>
</dbReference>
<gene>
    <name evidence="2" type="ORF">GA0070617_3023</name>
</gene>
<dbReference type="PANTHER" id="PTHR38444:SF1">
    <property type="entry name" value="ENTEROBACTIN BIOSYNTHESIS PROTEIN YBDZ"/>
    <property type="match status" value="1"/>
</dbReference>
<dbReference type="RefSeq" id="WP_091437932.1">
    <property type="nucleotide sequence ID" value="NZ_BMMJ01000005.1"/>
</dbReference>
<keyword evidence="3" id="KW-1185">Reference proteome</keyword>
<accession>A0A1C6UPE0</accession>
<evidence type="ECO:0000259" key="1">
    <source>
        <dbReference type="SMART" id="SM00923"/>
    </source>
</evidence>
<evidence type="ECO:0000313" key="3">
    <source>
        <dbReference type="Proteomes" id="UP000198937"/>
    </source>
</evidence>
<dbReference type="EMBL" id="FMIA01000002">
    <property type="protein sequence ID" value="SCL55669.1"/>
    <property type="molecule type" value="Genomic_DNA"/>
</dbReference>
<dbReference type="GO" id="GO:0005829">
    <property type="term" value="C:cytosol"/>
    <property type="evidence" value="ECO:0007669"/>
    <property type="project" value="TreeGrafter"/>
</dbReference>
<dbReference type="Gene3D" id="3.90.820.10">
    <property type="entry name" value="Structural Genomics, Unknown Function 30-nov-00 1gh9 Mol_id"/>
    <property type="match status" value="1"/>
</dbReference>
<protein>
    <submittedName>
        <fullName evidence="2">MbtH protein</fullName>
    </submittedName>
</protein>
<evidence type="ECO:0000313" key="2">
    <source>
        <dbReference type="EMBL" id="SCL55669.1"/>
    </source>
</evidence>
<dbReference type="STRING" id="683228.GA0070617_3023"/>
<sequence length="68" mass="7414">MTNPFEDPNGTFLVLVNQEGQHSLWPTFAAVPGGWHSVLGPASRAECLAYIEANWTDIRPASLVAQYA</sequence>
<proteinExistence type="predicted"/>
<dbReference type="GO" id="GO:0019290">
    <property type="term" value="P:siderophore biosynthetic process"/>
    <property type="evidence" value="ECO:0007669"/>
    <property type="project" value="TreeGrafter"/>
</dbReference>
<dbReference type="PANTHER" id="PTHR38444">
    <property type="entry name" value="ENTEROBACTIN BIOSYNTHESIS PROTEIN YBDZ"/>
    <property type="match status" value="1"/>
</dbReference>
<dbReference type="SUPFAM" id="SSF160582">
    <property type="entry name" value="MbtH-like"/>
    <property type="match status" value="1"/>
</dbReference>
<dbReference type="InterPro" id="IPR005153">
    <property type="entry name" value="MbtH-like_dom"/>
</dbReference>
<dbReference type="InterPro" id="IPR038020">
    <property type="entry name" value="MbtH-like_sf"/>
</dbReference>
<dbReference type="SMART" id="SM00923">
    <property type="entry name" value="MbtH"/>
    <property type="match status" value="1"/>
</dbReference>
<dbReference type="Proteomes" id="UP000198937">
    <property type="component" value="Unassembled WGS sequence"/>
</dbReference>